<keyword evidence="3" id="KW-0324">Glycolysis</keyword>
<dbReference type="Proteomes" id="UP000671879">
    <property type="component" value="Chromosome"/>
</dbReference>
<dbReference type="RefSeq" id="WP_274373925.1">
    <property type="nucleotide sequence ID" value="NZ_CP072943.1"/>
</dbReference>
<evidence type="ECO:0000256" key="2">
    <source>
        <dbReference type="ARBA" id="ARBA00012028"/>
    </source>
</evidence>
<dbReference type="KEGG" id="aram:KAR29_01660"/>
<dbReference type="GO" id="GO:0004619">
    <property type="term" value="F:phosphoglycerate mutase activity"/>
    <property type="evidence" value="ECO:0007669"/>
    <property type="project" value="UniProtKB-EC"/>
</dbReference>
<dbReference type="GO" id="GO:0006096">
    <property type="term" value="P:glycolytic process"/>
    <property type="evidence" value="ECO:0007669"/>
    <property type="project" value="UniProtKB-KW"/>
</dbReference>
<dbReference type="CDD" id="cd07067">
    <property type="entry name" value="HP_PGM_like"/>
    <property type="match status" value="1"/>
</dbReference>
<dbReference type="AlphaFoldDB" id="A0A9Q7AJ77"/>
<keyword evidence="7" id="KW-1185">Reference proteome</keyword>
<dbReference type="Pfam" id="PF00300">
    <property type="entry name" value="His_Phos_1"/>
    <property type="match status" value="1"/>
</dbReference>
<evidence type="ECO:0000256" key="4">
    <source>
        <dbReference type="ARBA" id="ARBA00023235"/>
    </source>
</evidence>
<dbReference type="PIRSF" id="PIRSF000709">
    <property type="entry name" value="6PFK_2-Ptase"/>
    <property type="match status" value="1"/>
</dbReference>
<accession>A0A9Q7AJ77</accession>
<dbReference type="EMBL" id="CP072943">
    <property type="protein sequence ID" value="QTX32675.1"/>
    <property type="molecule type" value="Genomic_DNA"/>
</dbReference>
<evidence type="ECO:0000256" key="5">
    <source>
        <dbReference type="PIRSR" id="PIRSR613078-2"/>
    </source>
</evidence>
<sequence length="202" mass="22747">MSRLFLVRHGEPELTEEGLFLGQSDVLLSARGREEAKELGESLRAFSFGAVYSSDLIRAAETARIVVGSRPLSVIAAPALREVALGDWELRRRRDVEKEDPRAYRDRGRDLLGFRPPRGESFRDLAERALPLLRGIMGQNSGDSLVVTHAGVLRLLFADLLGLEPERLFRLSFDYASLSLLRQRNGKKEILCLNWRPRPALP</sequence>
<evidence type="ECO:0000313" key="7">
    <source>
        <dbReference type="Proteomes" id="UP000671879"/>
    </source>
</evidence>
<dbReference type="PANTHER" id="PTHR11931">
    <property type="entry name" value="PHOSPHOGLYCERATE MUTASE"/>
    <property type="match status" value="1"/>
</dbReference>
<dbReference type="InterPro" id="IPR005952">
    <property type="entry name" value="Phosphogly_mut1"/>
</dbReference>
<dbReference type="Gene3D" id="3.40.50.1240">
    <property type="entry name" value="Phosphoglycerate mutase-like"/>
    <property type="match status" value="1"/>
</dbReference>
<dbReference type="InterPro" id="IPR013078">
    <property type="entry name" value="His_Pase_superF_clade-1"/>
</dbReference>
<dbReference type="EC" id="5.4.2.11" evidence="2"/>
<proteinExistence type="inferred from homology"/>
<feature type="binding site" evidence="5">
    <location>
        <position position="58"/>
    </location>
    <ligand>
        <name>substrate</name>
    </ligand>
</feature>
<evidence type="ECO:0000313" key="6">
    <source>
        <dbReference type="EMBL" id="QTX32675.1"/>
    </source>
</evidence>
<gene>
    <name evidence="6" type="ORF">KAR29_01660</name>
</gene>
<evidence type="ECO:0000256" key="3">
    <source>
        <dbReference type="ARBA" id="ARBA00023152"/>
    </source>
</evidence>
<dbReference type="SUPFAM" id="SSF53254">
    <property type="entry name" value="Phosphoglycerate mutase-like"/>
    <property type="match status" value="1"/>
</dbReference>
<keyword evidence="4" id="KW-0413">Isomerase</keyword>
<evidence type="ECO:0000256" key="1">
    <source>
        <dbReference type="ARBA" id="ARBA00006717"/>
    </source>
</evidence>
<comment type="similarity">
    <text evidence="1">Belongs to the phosphoglycerate mutase family. BPG-dependent PGAM subfamily.</text>
</comment>
<dbReference type="SMART" id="SM00855">
    <property type="entry name" value="PGAM"/>
    <property type="match status" value="1"/>
</dbReference>
<protein>
    <recommendedName>
        <fullName evidence="2">phosphoglycerate mutase (2,3-diphosphoglycerate-dependent)</fullName>
        <ecNumber evidence="2">5.4.2.11</ecNumber>
    </recommendedName>
</protein>
<dbReference type="InterPro" id="IPR029033">
    <property type="entry name" value="His_PPase_superfam"/>
</dbReference>
<name>A0A9Q7AJ77_9BACT</name>
<reference evidence="7" key="1">
    <citation type="submission" date="2021-04" db="EMBL/GenBank/DDBJ databases">
        <title>A novel Synergistetes isolate from a pyrite-forming mixed culture.</title>
        <authorList>
            <person name="Bunk B."/>
            <person name="Sproer C."/>
            <person name="Spring S."/>
            <person name="Pester M."/>
        </authorList>
    </citation>
    <scope>NUCLEOTIDE SEQUENCE [LARGE SCALE GENOMIC DNA]</scope>
    <source>
        <strain evidence="7">J.5.4.2-T.3.5.2</strain>
    </source>
</reference>
<organism evidence="6 7">
    <name type="scientific">Aminithiophilus ramosus</name>
    <dbReference type="NCBI Taxonomy" id="3029084"/>
    <lineage>
        <taxon>Bacteria</taxon>
        <taxon>Thermotogati</taxon>
        <taxon>Synergistota</taxon>
        <taxon>Synergistia</taxon>
        <taxon>Synergistales</taxon>
        <taxon>Aminithiophilaceae</taxon>
        <taxon>Aminithiophilus</taxon>
    </lineage>
</organism>